<accession>A0A413T517</accession>
<reference evidence="1 2" key="1">
    <citation type="submission" date="2018-08" db="EMBL/GenBank/DDBJ databases">
        <title>A genome reference for cultivated species of the human gut microbiota.</title>
        <authorList>
            <person name="Zou Y."/>
            <person name="Xue W."/>
            <person name="Luo G."/>
        </authorList>
    </citation>
    <scope>NUCLEOTIDE SEQUENCE [LARGE SCALE GENOMIC DNA]</scope>
    <source>
        <strain evidence="1 2">AM42-38</strain>
    </source>
</reference>
<comment type="caution">
    <text evidence="1">The sequence shown here is derived from an EMBL/GenBank/DDBJ whole genome shotgun (WGS) entry which is preliminary data.</text>
</comment>
<evidence type="ECO:0000313" key="2">
    <source>
        <dbReference type="Proteomes" id="UP000283855"/>
    </source>
</evidence>
<dbReference type="AlphaFoldDB" id="A0A413T517"/>
<dbReference type="GeneID" id="78404522"/>
<dbReference type="EMBL" id="QSFT01000001">
    <property type="protein sequence ID" value="RHA78922.1"/>
    <property type="molecule type" value="Genomic_DNA"/>
</dbReference>
<dbReference type="Gene3D" id="1.10.10.10">
    <property type="entry name" value="Winged helix-like DNA-binding domain superfamily/Winged helix DNA-binding domain"/>
    <property type="match status" value="1"/>
</dbReference>
<dbReference type="InterPro" id="IPR019707">
    <property type="entry name" value="DUF2582"/>
</dbReference>
<organism evidence="1 2">
    <name type="scientific">Phocaeicola coprophilus</name>
    <dbReference type="NCBI Taxonomy" id="387090"/>
    <lineage>
        <taxon>Bacteria</taxon>
        <taxon>Pseudomonadati</taxon>
        <taxon>Bacteroidota</taxon>
        <taxon>Bacteroidia</taxon>
        <taxon>Bacteroidales</taxon>
        <taxon>Bacteroidaceae</taxon>
        <taxon>Phocaeicola</taxon>
    </lineage>
</organism>
<name>A0A413T517_9BACT</name>
<evidence type="ECO:0000313" key="1">
    <source>
        <dbReference type="EMBL" id="RHA78922.1"/>
    </source>
</evidence>
<dbReference type="RefSeq" id="WP_008142322.1">
    <property type="nucleotide sequence ID" value="NZ_CABJGD010000001.1"/>
</dbReference>
<protein>
    <recommendedName>
        <fullName evidence="3">Winged helix-turn-helix domain-containing protein</fullName>
    </recommendedName>
</protein>
<gene>
    <name evidence="1" type="ORF">DW921_00195</name>
</gene>
<sequence>MDKNQIGTNAGIVWNILKDNAHWEYEDLKAATGLSDRELNAAIGWLAREDKIDFDMDQNHDRLFLHVNVYIG</sequence>
<dbReference type="Proteomes" id="UP000283855">
    <property type="component" value="Unassembled WGS sequence"/>
</dbReference>
<dbReference type="InterPro" id="IPR036388">
    <property type="entry name" value="WH-like_DNA-bd_sf"/>
</dbReference>
<proteinExistence type="predicted"/>
<dbReference type="Pfam" id="PF10771">
    <property type="entry name" value="DUF2582"/>
    <property type="match status" value="1"/>
</dbReference>
<evidence type="ECO:0008006" key="3">
    <source>
        <dbReference type="Google" id="ProtNLM"/>
    </source>
</evidence>